<evidence type="ECO:0000256" key="1">
    <source>
        <dbReference type="ARBA" id="ARBA00004417"/>
    </source>
</evidence>
<keyword evidence="6 9" id="KW-0067">ATP-binding</keyword>
<dbReference type="EMBL" id="NWTC01000035">
    <property type="protein sequence ID" value="PDT44312.1"/>
    <property type="molecule type" value="Genomic_DNA"/>
</dbReference>
<dbReference type="PANTHER" id="PTHR43875:SF1">
    <property type="entry name" value="OSMOPROTECTIVE COMPOUNDS UPTAKE ATP-BINDING PROTEIN GGTA"/>
    <property type="match status" value="1"/>
</dbReference>
<dbReference type="SUPFAM" id="SSF50331">
    <property type="entry name" value="MOP-like"/>
    <property type="match status" value="1"/>
</dbReference>
<keyword evidence="3" id="KW-0813">Transport</keyword>
<dbReference type="Gene3D" id="3.40.50.300">
    <property type="entry name" value="P-loop containing nucleotide triphosphate hydrolases"/>
    <property type="match status" value="1"/>
</dbReference>
<dbReference type="InterPro" id="IPR047641">
    <property type="entry name" value="ABC_transpr_MalK/UgpC-like"/>
</dbReference>
<evidence type="ECO:0000256" key="2">
    <source>
        <dbReference type="ARBA" id="ARBA00005417"/>
    </source>
</evidence>
<dbReference type="PROSITE" id="PS50893">
    <property type="entry name" value="ABC_TRANSPORTER_2"/>
    <property type="match status" value="1"/>
</dbReference>
<dbReference type="InterPro" id="IPR015853">
    <property type="entry name" value="ABC_transpr_FbpC"/>
</dbReference>
<dbReference type="GO" id="GO:0055052">
    <property type="term" value="C:ATP-binding cassette (ABC) transporter complex, substrate-binding subunit-containing"/>
    <property type="evidence" value="ECO:0007669"/>
    <property type="project" value="TreeGrafter"/>
</dbReference>
<dbReference type="InterPro" id="IPR003439">
    <property type="entry name" value="ABC_transporter-like_ATP-bd"/>
</dbReference>
<evidence type="ECO:0000256" key="4">
    <source>
        <dbReference type="ARBA" id="ARBA00022475"/>
    </source>
</evidence>
<proteinExistence type="inferred from homology"/>
<dbReference type="Proteomes" id="UP000220353">
    <property type="component" value="Unassembled WGS sequence"/>
</dbReference>
<evidence type="ECO:0000256" key="7">
    <source>
        <dbReference type="ARBA" id="ARBA00023136"/>
    </source>
</evidence>
<dbReference type="InterPro" id="IPR003593">
    <property type="entry name" value="AAA+_ATPase"/>
</dbReference>
<reference evidence="9 10" key="1">
    <citation type="submission" date="2017-09" db="EMBL/GenBank/DDBJ databases">
        <title>Comparative genomics of rhizobia isolated from Phaseolus vulgaris in China.</title>
        <authorList>
            <person name="Tong W."/>
        </authorList>
    </citation>
    <scope>NUCLEOTIDE SEQUENCE [LARGE SCALE GENOMIC DNA]</scope>
    <source>
        <strain evidence="9 10">PCH1</strain>
    </source>
</reference>
<dbReference type="SMART" id="SM00382">
    <property type="entry name" value="AAA"/>
    <property type="match status" value="1"/>
</dbReference>
<dbReference type="GO" id="GO:0015408">
    <property type="term" value="F:ABC-type ferric iron transporter activity"/>
    <property type="evidence" value="ECO:0007669"/>
    <property type="project" value="InterPro"/>
</dbReference>
<dbReference type="AlphaFoldDB" id="A0A2A6LQ26"/>
<sequence>MDRRSRAMADSVLSLNKLDVGFPGMTVVRDLNLDVTDGAFVSLLGPSGSGKSSVLRTIAGLLPALGGRVLLEGQDITALPPERRNVGIVFQNYALFPTMSAFENIAFALRVAKKSKAEVERRVGEVAEMAGISDQLDKKPANMSGGQQQRVAIARALVTGSRVLLFDEPLSNLDAKVRAAMRKEIKRLQSELGFTAIFVTHDQEDALTMSDLIVVLNHGKIEQIGDGRTLYRKPATPFICEFIGVSNELAPPLAARLLGYDVKGRSFLRHEDVLLGAVAGVPARVNHVEFLGAHSRVDLEVEGHALSAMLIGDQLPEPGSTVSLGIRPGAAHVFQEVTG</sequence>
<keyword evidence="7" id="KW-0472">Membrane</keyword>
<comment type="caution">
    <text evidence="9">The sequence shown here is derived from an EMBL/GenBank/DDBJ whole genome shotgun (WGS) entry which is preliminary data.</text>
</comment>
<dbReference type="InterPro" id="IPR008995">
    <property type="entry name" value="Mo/tungstate-bd_C_term_dom"/>
</dbReference>
<feature type="domain" description="ABC transporter" evidence="8">
    <location>
        <begin position="13"/>
        <end position="243"/>
    </location>
</feature>
<dbReference type="GO" id="GO:0016887">
    <property type="term" value="F:ATP hydrolysis activity"/>
    <property type="evidence" value="ECO:0007669"/>
    <property type="project" value="InterPro"/>
</dbReference>
<evidence type="ECO:0000259" key="8">
    <source>
        <dbReference type="PROSITE" id="PS50893"/>
    </source>
</evidence>
<keyword evidence="5" id="KW-0547">Nucleotide-binding</keyword>
<dbReference type="GO" id="GO:0005524">
    <property type="term" value="F:ATP binding"/>
    <property type="evidence" value="ECO:0007669"/>
    <property type="project" value="UniProtKB-KW"/>
</dbReference>
<accession>A0A2A6LQ26</accession>
<evidence type="ECO:0000256" key="5">
    <source>
        <dbReference type="ARBA" id="ARBA00022741"/>
    </source>
</evidence>
<dbReference type="Pfam" id="PF00005">
    <property type="entry name" value="ABC_tran"/>
    <property type="match status" value="1"/>
</dbReference>
<dbReference type="SUPFAM" id="SSF52540">
    <property type="entry name" value="P-loop containing nucleoside triphosphate hydrolases"/>
    <property type="match status" value="1"/>
</dbReference>
<gene>
    <name evidence="9" type="ORF">CO661_29815</name>
</gene>
<dbReference type="Pfam" id="PF08402">
    <property type="entry name" value="TOBE_2"/>
    <property type="match status" value="1"/>
</dbReference>
<protein>
    <submittedName>
        <fullName evidence="9">Spermidine/putrescine ABC transporter ATP-binding protein</fullName>
    </submittedName>
</protein>
<evidence type="ECO:0000256" key="3">
    <source>
        <dbReference type="ARBA" id="ARBA00022448"/>
    </source>
</evidence>
<dbReference type="PANTHER" id="PTHR43875">
    <property type="entry name" value="MALTODEXTRIN IMPORT ATP-BINDING PROTEIN MSMX"/>
    <property type="match status" value="1"/>
</dbReference>
<dbReference type="PROSITE" id="PS00211">
    <property type="entry name" value="ABC_TRANSPORTER_1"/>
    <property type="match status" value="1"/>
</dbReference>
<dbReference type="CDD" id="cd03259">
    <property type="entry name" value="ABC_Carb_Solutes_like"/>
    <property type="match status" value="1"/>
</dbReference>
<comment type="similarity">
    <text evidence="2">Belongs to the ABC transporter superfamily.</text>
</comment>
<keyword evidence="4" id="KW-1003">Cell membrane</keyword>
<dbReference type="InterPro" id="IPR013611">
    <property type="entry name" value="Transp-assoc_OB_typ2"/>
</dbReference>
<comment type="subcellular location">
    <subcellularLocation>
        <location evidence="1">Cell inner membrane</location>
        <topology evidence="1">Peripheral membrane protein</topology>
    </subcellularLocation>
</comment>
<organism evidence="9 10">
    <name type="scientific">Rhizobium fredii</name>
    <name type="common">Sinorhizobium fredii</name>
    <dbReference type="NCBI Taxonomy" id="380"/>
    <lineage>
        <taxon>Bacteria</taxon>
        <taxon>Pseudomonadati</taxon>
        <taxon>Pseudomonadota</taxon>
        <taxon>Alphaproteobacteria</taxon>
        <taxon>Hyphomicrobiales</taxon>
        <taxon>Rhizobiaceae</taxon>
        <taxon>Sinorhizobium/Ensifer group</taxon>
        <taxon>Sinorhizobium</taxon>
    </lineage>
</organism>
<dbReference type="FunFam" id="3.40.50.300:FF:000042">
    <property type="entry name" value="Maltose/maltodextrin ABC transporter, ATP-binding protein"/>
    <property type="match status" value="1"/>
</dbReference>
<name>A0A2A6LQ26_RHIFR</name>
<evidence type="ECO:0000313" key="10">
    <source>
        <dbReference type="Proteomes" id="UP000220353"/>
    </source>
</evidence>
<evidence type="ECO:0000313" key="9">
    <source>
        <dbReference type="EMBL" id="PDT44312.1"/>
    </source>
</evidence>
<evidence type="ECO:0000256" key="6">
    <source>
        <dbReference type="ARBA" id="ARBA00022840"/>
    </source>
</evidence>
<dbReference type="InterPro" id="IPR017871">
    <property type="entry name" value="ABC_transporter-like_CS"/>
</dbReference>
<dbReference type="InterPro" id="IPR027417">
    <property type="entry name" value="P-loop_NTPase"/>
</dbReference>